<evidence type="ECO:0000313" key="2">
    <source>
        <dbReference type="EMBL" id="MCY0389397.1"/>
    </source>
</evidence>
<dbReference type="Pfam" id="PF07608">
    <property type="entry name" value="DUF1571"/>
    <property type="match status" value="1"/>
</dbReference>
<proteinExistence type="predicted"/>
<reference evidence="2" key="1">
    <citation type="submission" date="2022-11" db="EMBL/GenBank/DDBJ databases">
        <title>Robbsia betulipollinis sp. nov., isolated from pollen of birch (Betula pendula).</title>
        <authorList>
            <person name="Shi H."/>
            <person name="Ambika Manirajan B."/>
            <person name="Ratering S."/>
            <person name="Geissler-Plaum R."/>
            <person name="Schnell S."/>
        </authorList>
    </citation>
    <scope>NUCLEOTIDE SEQUENCE</scope>
    <source>
        <strain evidence="2">Bb-Pol-6</strain>
    </source>
</reference>
<keyword evidence="1" id="KW-0732">Signal</keyword>
<comment type="caution">
    <text evidence="2">The sequence shown here is derived from an EMBL/GenBank/DDBJ whole genome shotgun (WGS) entry which is preliminary data.</text>
</comment>
<sequence>MVRRAVPYLMAFLAGLSGLGIGPCAWGADAVPDPAARPAPAFVLPAGFDRWRSAEQATWLLAQANSGMLERAGDDQLLALLGELRPQALVEYMRRGIAPYDSYQFEVIRRERHDDVWPELADVMLVRYQETPRRVYARWLAGGAHVGQEILYDENQDASQVLGHFGGLLRFASITFPIDGVIAHSQSTHGVRDLGLQFSIRMLDHDLGSYRAERRDARPSQVAVVHILSTRLLVLTWDAASGPPAHYASRVRLSLDLRHPWPYEAASWNQDGLELEDVRIEHVVKREWPDGTFSRANPEYGFR</sequence>
<accession>A0ABT3ZSD5</accession>
<name>A0ABT3ZSD5_9BURK</name>
<keyword evidence="3" id="KW-1185">Reference proteome</keyword>
<feature type="chain" id="PRO_5047412040" evidence="1">
    <location>
        <begin position="28"/>
        <end position="303"/>
    </location>
</feature>
<gene>
    <name evidence="2" type="ORF">OVY01_19820</name>
</gene>
<feature type="signal peptide" evidence="1">
    <location>
        <begin position="1"/>
        <end position="27"/>
    </location>
</feature>
<evidence type="ECO:0000313" key="3">
    <source>
        <dbReference type="Proteomes" id="UP001082899"/>
    </source>
</evidence>
<evidence type="ECO:0000256" key="1">
    <source>
        <dbReference type="SAM" id="SignalP"/>
    </source>
</evidence>
<organism evidence="2 3">
    <name type="scientific">Robbsia betulipollinis</name>
    <dbReference type="NCBI Taxonomy" id="2981849"/>
    <lineage>
        <taxon>Bacteria</taxon>
        <taxon>Pseudomonadati</taxon>
        <taxon>Pseudomonadota</taxon>
        <taxon>Betaproteobacteria</taxon>
        <taxon>Burkholderiales</taxon>
        <taxon>Burkholderiaceae</taxon>
        <taxon>Robbsia</taxon>
    </lineage>
</organism>
<dbReference type="Proteomes" id="UP001082899">
    <property type="component" value="Unassembled WGS sequence"/>
</dbReference>
<dbReference type="RefSeq" id="WP_267849299.1">
    <property type="nucleotide sequence ID" value="NZ_JAPMXC010000010.1"/>
</dbReference>
<dbReference type="InterPro" id="IPR011465">
    <property type="entry name" value="DUF1571"/>
</dbReference>
<protein>
    <submittedName>
        <fullName evidence="2">DUF1571 domain-containing protein</fullName>
    </submittedName>
</protein>
<dbReference type="EMBL" id="JAPMXC010000010">
    <property type="protein sequence ID" value="MCY0389397.1"/>
    <property type="molecule type" value="Genomic_DNA"/>
</dbReference>